<dbReference type="FunFam" id="3.20.20.80:FF:000004">
    <property type="entry name" value="Beta-glucosidase 6-phospho-beta-glucosidase"/>
    <property type="match status" value="1"/>
</dbReference>
<dbReference type="eggNOG" id="COG2723">
    <property type="taxonomic scope" value="Bacteria"/>
</dbReference>
<evidence type="ECO:0000256" key="6">
    <source>
        <dbReference type="RuleBase" id="RU004468"/>
    </source>
</evidence>
<dbReference type="GO" id="GO:0005829">
    <property type="term" value="C:cytosol"/>
    <property type="evidence" value="ECO:0007669"/>
    <property type="project" value="TreeGrafter"/>
</dbReference>
<dbReference type="PANTHER" id="PTHR10353">
    <property type="entry name" value="GLYCOSYL HYDROLASE"/>
    <property type="match status" value="1"/>
</dbReference>
<keyword evidence="8" id="KW-1185">Reference proteome</keyword>
<feature type="active site" description="Nucleophile" evidence="4">
    <location>
        <position position="365"/>
    </location>
</feature>
<evidence type="ECO:0000256" key="2">
    <source>
        <dbReference type="ARBA" id="ARBA00022801"/>
    </source>
</evidence>
<dbReference type="InterPro" id="IPR033132">
    <property type="entry name" value="GH_1_N_CS"/>
</dbReference>
<dbReference type="OrthoDB" id="1688691at2"/>
<dbReference type="Proteomes" id="UP000004959">
    <property type="component" value="Chromosome"/>
</dbReference>
<evidence type="ECO:0000256" key="1">
    <source>
        <dbReference type="ARBA" id="ARBA00010838"/>
    </source>
</evidence>
<reference evidence="7 8" key="1">
    <citation type="journal article" date="2012" name="PLoS ONE">
        <title>Functional divergence in the genus oenococcus as predicted by genome sequencing of the newly-described species, Oenococcus kitaharae.</title>
        <authorList>
            <person name="Borneman A.R."/>
            <person name="McCarthy J.M."/>
            <person name="Chambers P.J."/>
            <person name="Bartowsky E.J."/>
        </authorList>
    </citation>
    <scope>NUCLEOTIDE SEQUENCE [LARGE SCALE GENOMIC DNA]</scope>
    <source>
        <strain evidence="8">DSM17330</strain>
    </source>
</reference>
<keyword evidence="2 6" id="KW-0378">Hydrolase</keyword>
<dbReference type="PROSITE" id="PS00572">
    <property type="entry name" value="GLYCOSYL_HYDROL_F1_1"/>
    <property type="match status" value="1"/>
</dbReference>
<dbReference type="EMBL" id="AFVZ01000001">
    <property type="protein sequence ID" value="EHN58656.1"/>
    <property type="molecule type" value="Genomic_DNA"/>
</dbReference>
<dbReference type="PROSITE" id="PS00653">
    <property type="entry name" value="GLYCOSYL_HYDROL_F1_2"/>
    <property type="match status" value="1"/>
</dbReference>
<dbReference type="HOGENOM" id="CLU_001859_0_2_9"/>
<dbReference type="SUPFAM" id="SSF51445">
    <property type="entry name" value="(Trans)glycosidases"/>
    <property type="match status" value="1"/>
</dbReference>
<dbReference type="GO" id="GO:0016052">
    <property type="term" value="P:carbohydrate catabolic process"/>
    <property type="evidence" value="ECO:0007669"/>
    <property type="project" value="TreeGrafter"/>
</dbReference>
<dbReference type="PATRIC" id="fig|1045004.4.peg.540"/>
<dbReference type="RefSeq" id="WP_007745080.1">
    <property type="nucleotide sequence ID" value="NZ_ATZG01000005.1"/>
</dbReference>
<dbReference type="InterPro" id="IPR001360">
    <property type="entry name" value="Glyco_hydro_1"/>
</dbReference>
<evidence type="ECO:0000313" key="8">
    <source>
        <dbReference type="Proteomes" id="UP000004959"/>
    </source>
</evidence>
<dbReference type="NCBIfam" id="NF007154">
    <property type="entry name" value="PRK09589.1"/>
    <property type="match status" value="1"/>
</dbReference>
<dbReference type="AlphaFoldDB" id="G9WHT2"/>
<dbReference type="Pfam" id="PF00232">
    <property type="entry name" value="Glyco_hydro_1"/>
    <property type="match status" value="1"/>
</dbReference>
<dbReference type="PANTHER" id="PTHR10353:SF85">
    <property type="entry name" value="ARYL-PHOSPHO-BETA-D-GLUCOSIDASE BGLA"/>
    <property type="match status" value="1"/>
</dbReference>
<organism evidence="7 8">
    <name type="scientific">Oenococcus kitaharae DSM 17330</name>
    <dbReference type="NCBI Taxonomy" id="1045004"/>
    <lineage>
        <taxon>Bacteria</taxon>
        <taxon>Bacillati</taxon>
        <taxon>Bacillota</taxon>
        <taxon>Bacilli</taxon>
        <taxon>Lactobacillales</taxon>
        <taxon>Lactobacillaceae</taxon>
        <taxon>Oenococcus</taxon>
    </lineage>
</organism>
<evidence type="ECO:0000256" key="4">
    <source>
        <dbReference type="PROSITE-ProRule" id="PRU10055"/>
    </source>
</evidence>
<dbReference type="InterPro" id="IPR017853">
    <property type="entry name" value="GH"/>
</dbReference>
<comment type="caution">
    <text evidence="7">The sequence shown here is derived from an EMBL/GenBank/DDBJ whole genome shotgun (WGS) entry which is preliminary data.</text>
</comment>
<sequence>MLKKDFLWGGAVAANQYEGAWNIDGKGPSVTDVMTKGSVDHPRDITEGVIEGREYPNHLGIDFYHHYQEDIKLFAEMGFKCFRLSIAWSRIFPRGDEKEPNEKGLEFYDAVFDECLKYGIQPVVTLSHFEMPYYLAHEYGGWRNRKMITFFIHYATVCFKRYAGKVKYWMTFNEINNLIDIDNPFNAWTGAGVLYKDGENAEETMYQISHYQFIASALAVQEAKRVDKEMQVGCMLHFGPIYPYSCDPKDAMASIKAMDRRFFFSDVQVRGKYPEYTKKLWQRKDFQLDITDEDLAVIKDGTVDYIGFSYYKSTTAKFDKENDFKEVPNPNVPKSDWGWAIDPTGLRYILNVVYERYGLPMFIVENGFGAYDKFENGTVNDNYRIEYLEKHVLEVLKAVDLDGVNVLGYTPWAAIDIISASTGEIEKRYGFIYVDQDEVKQGRAGRHKKASFDWYKNVISTNGACLTDKVG</sequence>
<dbReference type="Gene3D" id="3.20.20.80">
    <property type="entry name" value="Glycosidases"/>
    <property type="match status" value="1"/>
</dbReference>
<comment type="similarity">
    <text evidence="1 5">Belongs to the glycosyl hydrolase 1 family.</text>
</comment>
<proteinExistence type="inferred from homology"/>
<keyword evidence="3 6" id="KW-0326">Glycosidase</keyword>
<accession>G9WHT2</accession>
<protein>
    <submittedName>
        <fullName evidence="7">6-phospho-beta-glucosidase</fullName>
    </submittedName>
</protein>
<evidence type="ECO:0000256" key="3">
    <source>
        <dbReference type="ARBA" id="ARBA00023295"/>
    </source>
</evidence>
<dbReference type="GO" id="GO:0008422">
    <property type="term" value="F:beta-glucosidase activity"/>
    <property type="evidence" value="ECO:0007669"/>
    <property type="project" value="TreeGrafter"/>
</dbReference>
<name>G9WHT2_9LACO</name>
<evidence type="ECO:0000256" key="5">
    <source>
        <dbReference type="RuleBase" id="RU003690"/>
    </source>
</evidence>
<gene>
    <name evidence="7" type="ORF">OKIT_0542</name>
</gene>
<dbReference type="InterPro" id="IPR018120">
    <property type="entry name" value="Glyco_hydro_1_AS"/>
</dbReference>
<dbReference type="PRINTS" id="PR00131">
    <property type="entry name" value="GLHYDRLASE1"/>
</dbReference>
<evidence type="ECO:0000313" key="7">
    <source>
        <dbReference type="EMBL" id="EHN58656.1"/>
    </source>
</evidence>